<keyword evidence="4" id="KW-1015">Disulfide bond</keyword>
<sequence>MAVFYFCSLLFATFHCLCPGVYPLASSPVTLNTSLGPVTGLTKRVAGVYVDIFYGIPFATPPVGELRFKPPVPAQPWRDPRDVTQRPNSCWQVIDTAFNRFPGVEMWNPNTPMSEDCLYLNVWRPAGIMSSAKPIMVWIFGGSFLTGSSTLDVYDPSQLAARNDVIVVTIAYRLGALGFLYAGTSDAPGNAGLLDQAMALKWVKDNAVTLGGSPDAITLFGESAGAISIGLHMVSPVSKHLFTYAIMESGSLFLTGVFRDQATARSGTRYLAKTLSCPGTEFRDIVACLRVKDPEAIVNQQLGFFGPVVDGTFLQDDPSELVNRGEIKPTSILTGVNANEGSFFAAYEFKNKFTLDGMGHLTERDYDAFLRSRHPDDASAVSELNRTYGKDPTISYAGRVEAIIGDDMFKCPAVKFAQRYAPLGENVYLYSFEHRLSTIPWPQWMGVPHAYEIEVVFGIPFMPNTSYTDDERELSKRVMTMWTNFAKYGNPNGIGSDQWPRYTTRDQKYVIIDSGELRVASHLRQHECGALASSGQMLTCLYLVLLWPTYRVFMALMQGSSLR</sequence>
<evidence type="ECO:0000256" key="1">
    <source>
        <dbReference type="ARBA" id="ARBA00005964"/>
    </source>
</evidence>
<name>A0AAV2HWJ6_LYMST</name>
<protein>
    <recommendedName>
        <fullName evidence="7">Carboxylesterase type B domain-containing protein</fullName>
    </recommendedName>
</protein>
<proteinExistence type="inferred from homology"/>
<dbReference type="CDD" id="cd00312">
    <property type="entry name" value="Esterase_lipase"/>
    <property type="match status" value="1"/>
</dbReference>
<dbReference type="PROSITE" id="PS00941">
    <property type="entry name" value="CARBOXYLESTERASE_B_2"/>
    <property type="match status" value="1"/>
</dbReference>
<dbReference type="Proteomes" id="UP001497497">
    <property type="component" value="Unassembled WGS sequence"/>
</dbReference>
<comment type="similarity">
    <text evidence="1">Belongs to the type-B carboxylesterase/lipase family.</text>
</comment>
<feature type="domain" description="Carboxylesterase type B" evidence="7">
    <location>
        <begin position="30"/>
        <end position="529"/>
    </location>
</feature>
<evidence type="ECO:0000313" key="9">
    <source>
        <dbReference type="Proteomes" id="UP001497497"/>
    </source>
</evidence>
<dbReference type="PANTHER" id="PTHR43918:SF4">
    <property type="entry name" value="CARBOXYLIC ESTER HYDROLASE"/>
    <property type="match status" value="1"/>
</dbReference>
<dbReference type="InterPro" id="IPR019819">
    <property type="entry name" value="Carboxylesterase_B_CS"/>
</dbReference>
<evidence type="ECO:0000256" key="4">
    <source>
        <dbReference type="ARBA" id="ARBA00023157"/>
    </source>
</evidence>
<dbReference type="AlphaFoldDB" id="A0AAV2HWJ6"/>
<feature type="chain" id="PRO_5043718704" description="Carboxylesterase type B domain-containing protein" evidence="6">
    <location>
        <begin position="24"/>
        <end position="563"/>
    </location>
</feature>
<feature type="signal peptide" evidence="6">
    <location>
        <begin position="1"/>
        <end position="23"/>
    </location>
</feature>
<dbReference type="PRINTS" id="PR00878">
    <property type="entry name" value="CHOLNESTRASE"/>
</dbReference>
<dbReference type="InterPro" id="IPR002018">
    <property type="entry name" value="CarbesteraseB"/>
</dbReference>
<dbReference type="PANTHER" id="PTHR43918">
    <property type="entry name" value="ACETYLCHOLINESTERASE"/>
    <property type="match status" value="1"/>
</dbReference>
<feature type="active site" description="Acyl-ester intermediate" evidence="5">
    <location>
        <position position="223"/>
    </location>
</feature>
<dbReference type="Gene3D" id="3.40.50.1820">
    <property type="entry name" value="alpha/beta hydrolase"/>
    <property type="match status" value="1"/>
</dbReference>
<organism evidence="8 9">
    <name type="scientific">Lymnaea stagnalis</name>
    <name type="common">Great pond snail</name>
    <name type="synonym">Helix stagnalis</name>
    <dbReference type="NCBI Taxonomy" id="6523"/>
    <lineage>
        <taxon>Eukaryota</taxon>
        <taxon>Metazoa</taxon>
        <taxon>Spiralia</taxon>
        <taxon>Lophotrochozoa</taxon>
        <taxon>Mollusca</taxon>
        <taxon>Gastropoda</taxon>
        <taxon>Heterobranchia</taxon>
        <taxon>Euthyneura</taxon>
        <taxon>Panpulmonata</taxon>
        <taxon>Hygrophila</taxon>
        <taxon>Lymnaeoidea</taxon>
        <taxon>Lymnaeidae</taxon>
        <taxon>Lymnaea</taxon>
    </lineage>
</organism>
<accession>A0AAV2HWJ6</accession>
<dbReference type="InterPro" id="IPR000997">
    <property type="entry name" value="Cholinesterase"/>
</dbReference>
<keyword evidence="6" id="KW-0732">Signal</keyword>
<evidence type="ECO:0000256" key="2">
    <source>
        <dbReference type="ARBA" id="ARBA00022487"/>
    </source>
</evidence>
<dbReference type="SUPFAM" id="SSF53474">
    <property type="entry name" value="alpha/beta-Hydrolases"/>
    <property type="match status" value="1"/>
</dbReference>
<dbReference type="GO" id="GO:0004104">
    <property type="term" value="F:cholinesterase activity"/>
    <property type="evidence" value="ECO:0007669"/>
    <property type="project" value="InterPro"/>
</dbReference>
<evidence type="ECO:0000259" key="7">
    <source>
        <dbReference type="Pfam" id="PF00135"/>
    </source>
</evidence>
<evidence type="ECO:0000256" key="3">
    <source>
        <dbReference type="ARBA" id="ARBA00022801"/>
    </source>
</evidence>
<feature type="active site" description="Charge relay system" evidence="5">
    <location>
        <position position="449"/>
    </location>
</feature>
<dbReference type="Pfam" id="PF00135">
    <property type="entry name" value="COesterase"/>
    <property type="match status" value="1"/>
</dbReference>
<reference evidence="8 9" key="1">
    <citation type="submission" date="2024-04" db="EMBL/GenBank/DDBJ databases">
        <authorList>
            <consortium name="Genoscope - CEA"/>
            <person name="William W."/>
        </authorList>
    </citation>
    <scope>NUCLEOTIDE SEQUENCE [LARGE SCALE GENOMIC DNA]</scope>
</reference>
<evidence type="ECO:0000313" key="8">
    <source>
        <dbReference type="EMBL" id="CAL1538580.1"/>
    </source>
</evidence>
<keyword evidence="2" id="KW-0719">Serine esterase</keyword>
<dbReference type="InterPro" id="IPR029058">
    <property type="entry name" value="AB_hydrolase_fold"/>
</dbReference>
<evidence type="ECO:0000256" key="6">
    <source>
        <dbReference type="SAM" id="SignalP"/>
    </source>
</evidence>
<dbReference type="InterPro" id="IPR050654">
    <property type="entry name" value="AChE-related_enzymes"/>
</dbReference>
<keyword evidence="9" id="KW-1185">Reference proteome</keyword>
<dbReference type="EMBL" id="CAXITT010000304">
    <property type="protein sequence ID" value="CAL1538580.1"/>
    <property type="molecule type" value="Genomic_DNA"/>
</dbReference>
<evidence type="ECO:0000256" key="5">
    <source>
        <dbReference type="PIRSR" id="PIRSR600997-1"/>
    </source>
</evidence>
<feature type="active site" description="Charge relay system" evidence="5">
    <location>
        <position position="340"/>
    </location>
</feature>
<keyword evidence="3" id="KW-0378">Hydrolase</keyword>
<dbReference type="FunFam" id="3.40.50.1820:FF:000029">
    <property type="entry name" value="Acetylcholinesterase"/>
    <property type="match status" value="1"/>
</dbReference>
<comment type="caution">
    <text evidence="8">The sequence shown here is derived from an EMBL/GenBank/DDBJ whole genome shotgun (WGS) entry which is preliminary data.</text>
</comment>
<gene>
    <name evidence="8" type="ORF">GSLYS_00012401001</name>
</gene>